<name>A0A1I8A823_9BILA</name>
<dbReference type="Proteomes" id="UP000095287">
    <property type="component" value="Unplaced"/>
</dbReference>
<organism evidence="1 2">
    <name type="scientific">Steinernema glaseri</name>
    <dbReference type="NCBI Taxonomy" id="37863"/>
    <lineage>
        <taxon>Eukaryota</taxon>
        <taxon>Metazoa</taxon>
        <taxon>Ecdysozoa</taxon>
        <taxon>Nematoda</taxon>
        <taxon>Chromadorea</taxon>
        <taxon>Rhabditida</taxon>
        <taxon>Tylenchina</taxon>
        <taxon>Panagrolaimomorpha</taxon>
        <taxon>Strongyloidoidea</taxon>
        <taxon>Steinernematidae</taxon>
        <taxon>Steinernema</taxon>
    </lineage>
</organism>
<dbReference type="WBParaSite" id="L893_g33518.t1">
    <property type="protein sequence ID" value="L893_g33518.t1"/>
    <property type="gene ID" value="L893_g33518"/>
</dbReference>
<dbReference type="AlphaFoldDB" id="A0A1I8A823"/>
<reference evidence="2" key="1">
    <citation type="submission" date="2016-11" db="UniProtKB">
        <authorList>
            <consortium name="WormBaseParasite"/>
        </authorList>
    </citation>
    <scope>IDENTIFICATION</scope>
</reference>
<proteinExistence type="predicted"/>
<keyword evidence="1" id="KW-1185">Reference proteome</keyword>
<evidence type="ECO:0000313" key="2">
    <source>
        <dbReference type="WBParaSite" id="L893_g33518.t1"/>
    </source>
</evidence>
<accession>A0A1I8A823</accession>
<sequence length="254" mass="28857">MRLRARCLSNGLTYVGCPNRGHGNAPLKSHKECLIESELLNEKILNKQVPPLWVNRNKPKSKNCPKGVLPNEHGEIKRSTLIEWLRILGSAADPRNLGRCGPGLRARCLCNAPPKTTDAGRREAQLGRAGTVGTADYRSKSERNVIRCRWMLMRSGAKWMNTVSASCGSTCAADTITAAQFESFCSTFRRLEVQPEYGRHAISISSSWSYRYWAREEGLMYSIGRKEGKRLYFECWFTETNWIFCCDCDYKYPN</sequence>
<evidence type="ECO:0000313" key="1">
    <source>
        <dbReference type="Proteomes" id="UP000095287"/>
    </source>
</evidence>
<protein>
    <submittedName>
        <fullName evidence="2">SCP domain-containing protein</fullName>
    </submittedName>
</protein>